<evidence type="ECO:0000313" key="2">
    <source>
        <dbReference type="Proteomes" id="UP000077266"/>
    </source>
</evidence>
<accession>A0A165KCG2</accession>
<keyword evidence="2" id="KW-1185">Reference proteome</keyword>
<dbReference type="EMBL" id="KV425947">
    <property type="protein sequence ID" value="KZV96128.1"/>
    <property type="molecule type" value="Genomic_DNA"/>
</dbReference>
<reference evidence="1 2" key="1">
    <citation type="journal article" date="2016" name="Mol. Biol. Evol.">
        <title>Comparative Genomics of Early-Diverging Mushroom-Forming Fungi Provides Insights into the Origins of Lignocellulose Decay Capabilities.</title>
        <authorList>
            <person name="Nagy L.G."/>
            <person name="Riley R."/>
            <person name="Tritt A."/>
            <person name="Adam C."/>
            <person name="Daum C."/>
            <person name="Floudas D."/>
            <person name="Sun H."/>
            <person name="Yadav J.S."/>
            <person name="Pangilinan J."/>
            <person name="Larsson K.H."/>
            <person name="Matsuura K."/>
            <person name="Barry K."/>
            <person name="Labutti K."/>
            <person name="Kuo R."/>
            <person name="Ohm R.A."/>
            <person name="Bhattacharya S.S."/>
            <person name="Shirouzu T."/>
            <person name="Yoshinaga Y."/>
            <person name="Martin F.M."/>
            <person name="Grigoriev I.V."/>
            <person name="Hibbett D.S."/>
        </authorList>
    </citation>
    <scope>NUCLEOTIDE SEQUENCE [LARGE SCALE GENOMIC DNA]</scope>
    <source>
        <strain evidence="1 2">HHB12029</strain>
    </source>
</reference>
<sequence>MSQAARYISNDLQPVSYAALRSEEQHRVQSRLKNAIADAIDFIETHRHTTRREQSSYVRQKSR</sequence>
<name>A0A165KCG2_EXIGL</name>
<gene>
    <name evidence="1" type="ORF">EXIGLDRAFT_733947</name>
</gene>
<dbReference type="AlphaFoldDB" id="A0A165KCG2"/>
<organism evidence="1 2">
    <name type="scientific">Exidia glandulosa HHB12029</name>
    <dbReference type="NCBI Taxonomy" id="1314781"/>
    <lineage>
        <taxon>Eukaryota</taxon>
        <taxon>Fungi</taxon>
        <taxon>Dikarya</taxon>
        <taxon>Basidiomycota</taxon>
        <taxon>Agaricomycotina</taxon>
        <taxon>Agaricomycetes</taxon>
        <taxon>Auriculariales</taxon>
        <taxon>Exidiaceae</taxon>
        <taxon>Exidia</taxon>
    </lineage>
</organism>
<evidence type="ECO:0000313" key="1">
    <source>
        <dbReference type="EMBL" id="KZV96128.1"/>
    </source>
</evidence>
<dbReference type="Proteomes" id="UP000077266">
    <property type="component" value="Unassembled WGS sequence"/>
</dbReference>
<dbReference type="InParanoid" id="A0A165KCG2"/>
<protein>
    <submittedName>
        <fullName evidence="1">Uncharacterized protein</fullName>
    </submittedName>
</protein>
<proteinExistence type="predicted"/>